<comment type="caution">
    <text evidence="1">The sequence shown here is derived from an EMBL/GenBank/DDBJ whole genome shotgun (WGS) entry which is preliminary data.</text>
</comment>
<protein>
    <submittedName>
        <fullName evidence="1">Uncharacterized protein</fullName>
    </submittedName>
</protein>
<accession>A0ACB8UW66</accession>
<proteinExistence type="predicted"/>
<organism evidence="1">
    <name type="scientific">Ophidiomyces ophidiicola</name>
    <dbReference type="NCBI Taxonomy" id="1387563"/>
    <lineage>
        <taxon>Eukaryota</taxon>
        <taxon>Fungi</taxon>
        <taxon>Dikarya</taxon>
        <taxon>Ascomycota</taxon>
        <taxon>Pezizomycotina</taxon>
        <taxon>Eurotiomycetes</taxon>
        <taxon>Eurotiomycetidae</taxon>
        <taxon>Onygenales</taxon>
        <taxon>Onygenaceae</taxon>
        <taxon>Ophidiomyces</taxon>
    </lineage>
</organism>
<name>A0ACB8UW66_9EURO</name>
<dbReference type="EMBL" id="JALBCA010000047">
    <property type="protein sequence ID" value="KAI2386517.1"/>
    <property type="molecule type" value="Genomic_DNA"/>
</dbReference>
<sequence>MQSLRPVEPLPFTAFRHTYGSSSDPLKFSLHRSVSDSFCAYVSQNPYPSPPMPGSPSLRGHSSPCQQSKRKRSESPTTASKLSVKYDSYTSKPQGISSSSVSERSLYTGTPATSLLSVNSATPGPPQLLPALTAVAPIPPRPAALPPRSTRRAKAHVASACVNCKRKHLGCDSARPCRRCVVAGKESSCVDVTHKRRGRPPLKAEEGPIRGYEPGFNQPSNLPHSHQSTAPDGHGRGSLSREIRPNTEFRNPPPAHTNGDQIMRASPPAHIATRQWGTSMLPSPSATVPPSSPLSTVLIQSPLSRESGPFSVDRHTSVSSPVLRAPVPPRSSDDGSNLSLLFRDQFPPPRSPRQYKSIISTPLSSAPGQTQYGANSVIRLPPIPPLLTKLKVDFSFDSQVRSNTSSPWSVRGEPRNEKSHDIHQYPISPLTREENGWIERRWSHEQALVSPSYSLPPLRQPSEPLQRQRCFSTSAVATGGSRDITSMSVNEGVLMCKETQPVKRRKMELGEMVNG</sequence>
<evidence type="ECO:0000313" key="1">
    <source>
        <dbReference type="EMBL" id="KAI2386517.1"/>
    </source>
</evidence>
<reference evidence="1" key="1">
    <citation type="journal article" date="2022" name="bioRxiv">
        <title>Population genetic analysis of Ophidiomyces ophidiicola, the causative agent of snake fungal disease, indicates recent introductions to the USA.</title>
        <authorList>
            <person name="Ladner J.T."/>
            <person name="Palmer J.M."/>
            <person name="Ettinger C.L."/>
            <person name="Stajich J.E."/>
            <person name="Farrell T.M."/>
            <person name="Glorioso B.M."/>
            <person name="Lawson B."/>
            <person name="Price S.J."/>
            <person name="Stengle A.G."/>
            <person name="Grear D.A."/>
            <person name="Lorch J.M."/>
        </authorList>
    </citation>
    <scope>NUCLEOTIDE SEQUENCE</scope>
    <source>
        <strain evidence="1">NWHC 24266-5</strain>
    </source>
</reference>
<gene>
    <name evidence="1" type="ORF">LOY88_003535</name>
</gene>